<dbReference type="STRING" id="6689.A0A423TE84"/>
<dbReference type="Gene3D" id="1.20.58.390">
    <property type="entry name" value="Neurotransmitter-gated ion-channel transmembrane domain"/>
    <property type="match status" value="1"/>
</dbReference>
<dbReference type="GO" id="GO:0005230">
    <property type="term" value="F:extracellular ligand-gated monoatomic ion channel activity"/>
    <property type="evidence" value="ECO:0007669"/>
    <property type="project" value="InterPro"/>
</dbReference>
<evidence type="ECO:0000313" key="3">
    <source>
        <dbReference type="EMBL" id="ROT74790.1"/>
    </source>
</evidence>
<name>A0A423TE84_PENVA</name>
<dbReference type="Gene3D" id="2.70.170.10">
    <property type="entry name" value="Neurotransmitter-gated ion-channel ligand-binding domain"/>
    <property type="match status" value="1"/>
</dbReference>
<dbReference type="InterPro" id="IPR038050">
    <property type="entry name" value="Neuro_actylchol_rec"/>
</dbReference>
<feature type="transmembrane region" description="Helical" evidence="1">
    <location>
        <begin position="154"/>
        <end position="175"/>
    </location>
</feature>
<comment type="caution">
    <text evidence="3">The sequence shown here is derived from an EMBL/GenBank/DDBJ whole genome shotgun (WGS) entry which is preliminary data.</text>
</comment>
<dbReference type="EMBL" id="QCYY01001845">
    <property type="protein sequence ID" value="ROT74790.1"/>
    <property type="molecule type" value="Genomic_DNA"/>
</dbReference>
<dbReference type="GO" id="GO:0016020">
    <property type="term" value="C:membrane"/>
    <property type="evidence" value="ECO:0007669"/>
    <property type="project" value="InterPro"/>
</dbReference>
<evidence type="ECO:0000256" key="1">
    <source>
        <dbReference type="SAM" id="Phobius"/>
    </source>
</evidence>
<evidence type="ECO:0000259" key="2">
    <source>
        <dbReference type="Pfam" id="PF02931"/>
    </source>
</evidence>
<feature type="transmembrane region" description="Helical" evidence="1">
    <location>
        <begin position="181"/>
        <end position="200"/>
    </location>
</feature>
<accession>A0A423TE84</accession>
<dbReference type="Proteomes" id="UP000283509">
    <property type="component" value="Unassembled WGS sequence"/>
</dbReference>
<dbReference type="SUPFAM" id="SSF63712">
    <property type="entry name" value="Nicotinic receptor ligand binding domain-like"/>
    <property type="match status" value="1"/>
</dbReference>
<gene>
    <name evidence="3" type="ORF">C7M84_006685</name>
</gene>
<protein>
    <submittedName>
        <fullName evidence="3">Nicotinic acetylcholine receptor subunit alpha 10</fullName>
    </submittedName>
</protein>
<keyword evidence="4" id="KW-1185">Reference proteome</keyword>
<evidence type="ECO:0000313" key="4">
    <source>
        <dbReference type="Proteomes" id="UP000283509"/>
    </source>
</evidence>
<reference evidence="3 4" key="1">
    <citation type="submission" date="2018-04" db="EMBL/GenBank/DDBJ databases">
        <authorList>
            <person name="Zhang X."/>
            <person name="Yuan J."/>
            <person name="Li F."/>
            <person name="Xiang J."/>
        </authorList>
    </citation>
    <scope>NUCLEOTIDE SEQUENCE [LARGE SCALE GENOMIC DNA]</scope>
    <source>
        <tissue evidence="3">Muscle</tissue>
    </source>
</reference>
<dbReference type="InterPro" id="IPR006202">
    <property type="entry name" value="Neur_chan_lig-bd"/>
</dbReference>
<feature type="domain" description="Neurotransmitter-gated ion-channel ligand-binding" evidence="2">
    <location>
        <begin position="4"/>
        <end position="103"/>
    </location>
</feature>
<reference evidence="3 4" key="2">
    <citation type="submission" date="2019-01" db="EMBL/GenBank/DDBJ databases">
        <title>The decoding of complex shrimp genome reveals the adaptation for benthos swimmer, frequently molting mechanism and breeding impact on genome.</title>
        <authorList>
            <person name="Sun Y."/>
            <person name="Gao Y."/>
            <person name="Yu Y."/>
        </authorList>
    </citation>
    <scope>NUCLEOTIDE SEQUENCE [LARGE SCALE GENOMIC DNA]</scope>
    <source>
        <tissue evidence="3">Muscle</tissue>
    </source>
</reference>
<sequence>MDVRLDEATNTIDILCSFPLSWEDSRLTRDWRKDYDFSVPTVVPIRFLWTPDIINYSPRTIEDESIFRNPFTYVYLDGGVNFFSTSRLRSPCRADLTRWPYDVSRKRTPRSPAGRSRTRRSSKRENFYACCEEPYPVLHLDVTVRRHVSESLRALLWIPVFSFLLLTLMVFLLPPDAEEKVTLGGFCLVLEALFFGYVSYASGFSHSQAPAIAQTKLNQQERHPGTFSRP</sequence>
<dbReference type="Pfam" id="PF02931">
    <property type="entry name" value="Neur_chan_LBD"/>
    <property type="match status" value="1"/>
</dbReference>
<keyword evidence="1" id="KW-0812">Transmembrane</keyword>
<dbReference type="InterPro" id="IPR036734">
    <property type="entry name" value="Neur_chan_lig-bd_sf"/>
</dbReference>
<dbReference type="AlphaFoldDB" id="A0A423TE84"/>
<keyword evidence="1" id="KW-0472">Membrane</keyword>
<proteinExistence type="predicted"/>
<organism evidence="3 4">
    <name type="scientific">Penaeus vannamei</name>
    <name type="common">Whiteleg shrimp</name>
    <name type="synonym">Litopenaeus vannamei</name>
    <dbReference type="NCBI Taxonomy" id="6689"/>
    <lineage>
        <taxon>Eukaryota</taxon>
        <taxon>Metazoa</taxon>
        <taxon>Ecdysozoa</taxon>
        <taxon>Arthropoda</taxon>
        <taxon>Crustacea</taxon>
        <taxon>Multicrustacea</taxon>
        <taxon>Malacostraca</taxon>
        <taxon>Eumalacostraca</taxon>
        <taxon>Eucarida</taxon>
        <taxon>Decapoda</taxon>
        <taxon>Dendrobranchiata</taxon>
        <taxon>Penaeoidea</taxon>
        <taxon>Penaeidae</taxon>
        <taxon>Penaeus</taxon>
    </lineage>
</organism>
<keyword evidence="3" id="KW-0675">Receptor</keyword>
<keyword evidence="1" id="KW-1133">Transmembrane helix</keyword>